<accession>M3GFK8</accession>
<evidence type="ECO:0000313" key="3">
    <source>
        <dbReference type="EMBL" id="EMG24215.1"/>
    </source>
</evidence>
<feature type="short sequence motif" description="Histidine triad motif" evidence="1">
    <location>
        <begin position="4"/>
        <end position="8"/>
    </location>
</feature>
<name>M3GFK8_LEPIT</name>
<dbReference type="AlphaFoldDB" id="M3GFK8"/>
<dbReference type="Proteomes" id="UP000011778">
    <property type="component" value="Unassembled WGS sequence"/>
</dbReference>
<reference evidence="3 4" key="1">
    <citation type="submission" date="2013-02" db="EMBL/GenBank/DDBJ databases">
        <authorList>
            <person name="Harkins D.M."/>
            <person name="Durkin A.S."/>
            <person name="Brinkac L.M."/>
            <person name="Haft D.H."/>
            <person name="Selengut J.D."/>
            <person name="Sanka R."/>
            <person name="DePew J."/>
            <person name="Purushe J."/>
            <person name="Tulsiani S.M."/>
            <person name="Graham G.C."/>
            <person name="Burns M.-A."/>
            <person name="Dohnt M.F."/>
            <person name="Smythe L.D."/>
            <person name="McKay D.B."/>
            <person name="Craig S.B."/>
            <person name="Vinetz J.M."/>
            <person name="Sutton G.G."/>
            <person name="Nierman W.C."/>
            <person name="Fouts D.E."/>
        </authorList>
    </citation>
    <scope>NUCLEOTIDE SEQUENCE [LARGE SCALE GENOMIC DNA]</scope>
    <source>
        <strain evidence="3 4">LT2050</strain>
    </source>
</reference>
<dbReference type="InterPro" id="IPR011146">
    <property type="entry name" value="HIT-like"/>
</dbReference>
<sequence>MVPHIHFHLIPRYSDDLKGIDYIKLALQGKLLEDQSIRDL</sequence>
<dbReference type="SUPFAM" id="SSF54197">
    <property type="entry name" value="HIT-like"/>
    <property type="match status" value="1"/>
</dbReference>
<feature type="domain" description="HIT" evidence="2">
    <location>
        <begin position="1"/>
        <end position="19"/>
    </location>
</feature>
<comment type="caution">
    <text evidence="3">The sequence shown here is derived from an EMBL/GenBank/DDBJ whole genome shotgun (WGS) entry which is preliminary data.</text>
</comment>
<dbReference type="Gene3D" id="3.30.428.10">
    <property type="entry name" value="HIT-like"/>
    <property type="match status" value="1"/>
</dbReference>
<protein>
    <recommendedName>
        <fullName evidence="2">HIT domain-containing protein</fullName>
    </recommendedName>
</protein>
<dbReference type="EMBL" id="AFMD02000015">
    <property type="protein sequence ID" value="EMG24215.1"/>
    <property type="molecule type" value="Genomic_DNA"/>
</dbReference>
<evidence type="ECO:0000259" key="2">
    <source>
        <dbReference type="PROSITE" id="PS51084"/>
    </source>
</evidence>
<dbReference type="GO" id="GO:0003824">
    <property type="term" value="F:catalytic activity"/>
    <property type="evidence" value="ECO:0007669"/>
    <property type="project" value="InterPro"/>
</dbReference>
<dbReference type="InterPro" id="IPR036265">
    <property type="entry name" value="HIT-like_sf"/>
</dbReference>
<proteinExistence type="predicted"/>
<evidence type="ECO:0000256" key="1">
    <source>
        <dbReference type="PROSITE-ProRule" id="PRU00464"/>
    </source>
</evidence>
<dbReference type="PROSITE" id="PS51084">
    <property type="entry name" value="HIT_2"/>
    <property type="match status" value="1"/>
</dbReference>
<evidence type="ECO:0000313" key="4">
    <source>
        <dbReference type="Proteomes" id="UP000011778"/>
    </source>
</evidence>
<gene>
    <name evidence="3" type="ORF">LEP1GSC150_3913</name>
</gene>
<organism evidence="3 4">
    <name type="scientific">Leptospira interrogans serovar Copenhageni str. LT2050</name>
    <dbReference type="NCBI Taxonomy" id="1001598"/>
    <lineage>
        <taxon>Bacteria</taxon>
        <taxon>Pseudomonadati</taxon>
        <taxon>Spirochaetota</taxon>
        <taxon>Spirochaetia</taxon>
        <taxon>Leptospirales</taxon>
        <taxon>Leptospiraceae</taxon>
        <taxon>Leptospira</taxon>
    </lineage>
</organism>